<dbReference type="GO" id="GO:0005840">
    <property type="term" value="C:ribosome"/>
    <property type="evidence" value="ECO:0007669"/>
    <property type="project" value="UniProtKB-KW"/>
</dbReference>
<name>A0A8A3SPG8_JUNEF</name>
<keyword evidence="2" id="KW-0150">Chloroplast</keyword>
<evidence type="ECO:0000256" key="1">
    <source>
        <dbReference type="SAM" id="Phobius"/>
    </source>
</evidence>
<keyword evidence="2" id="KW-0687">Ribonucleoprotein</keyword>
<dbReference type="RefSeq" id="YP_010233649.1">
    <property type="nucleotide sequence ID" value="NC_059754.1"/>
</dbReference>
<feature type="transmembrane region" description="Helical" evidence="1">
    <location>
        <begin position="74"/>
        <end position="94"/>
    </location>
</feature>
<proteinExistence type="predicted"/>
<dbReference type="EMBL" id="MW366789">
    <property type="protein sequence ID" value="QSZ78317.1"/>
    <property type="molecule type" value="Genomic_DNA"/>
</dbReference>
<keyword evidence="1" id="KW-1133">Transmembrane helix</keyword>
<dbReference type="AlphaFoldDB" id="A0A8A3SPG8"/>
<keyword evidence="1" id="KW-0812">Transmembrane</keyword>
<keyword evidence="1" id="KW-0472">Membrane</keyword>
<protein>
    <submittedName>
        <fullName evidence="2">Ribosomal protein L20</fullName>
    </submittedName>
</protein>
<keyword evidence="2" id="KW-0934">Plastid</keyword>
<dbReference type="GeneID" id="69227081"/>
<geneLocation type="chloroplast" evidence="2"/>
<sequence length="121" mass="14587">MLEFHEDIFLGDAEEKTVLVYQAFEAPIQDILEQLINRKFELWFLLIKIEAGKRGIFVVCGSLEFMQFFVKIRYFLIIVNLYIICTIKNFFFIVRYFRKFRYPIGLVLTIFVIRLSNKIKK</sequence>
<evidence type="ECO:0000313" key="2">
    <source>
        <dbReference type="EMBL" id="QSZ78317.1"/>
    </source>
</evidence>
<accession>A0A8A3SPG8</accession>
<organism evidence="2">
    <name type="scientific">Juncus effusus</name>
    <name type="common">Soft rush</name>
    <dbReference type="NCBI Taxonomy" id="13579"/>
    <lineage>
        <taxon>Eukaryota</taxon>
        <taxon>Viridiplantae</taxon>
        <taxon>Streptophyta</taxon>
        <taxon>Embryophyta</taxon>
        <taxon>Tracheophyta</taxon>
        <taxon>Spermatophyta</taxon>
        <taxon>Magnoliopsida</taxon>
        <taxon>Liliopsida</taxon>
        <taxon>Poales</taxon>
        <taxon>Juncaceae</taxon>
        <taxon>Juncus</taxon>
    </lineage>
</organism>
<reference evidence="2" key="1">
    <citation type="submission" date="2020-12" db="EMBL/GenBank/DDBJ databases">
        <title>The complete chloroplast genome sequence of Juncus effusus.</title>
        <authorList>
            <person name="Fang Z."/>
            <person name="Lu M."/>
            <person name="Han R."/>
            <person name="Yi Y."/>
            <person name="Lv Y."/>
        </authorList>
    </citation>
    <scope>NUCLEOTIDE SEQUENCE</scope>
</reference>
<keyword evidence="2" id="KW-0689">Ribosomal protein</keyword>
<gene>
    <name evidence="2" type="primary">rpl20</name>
</gene>